<evidence type="ECO:0000313" key="2">
    <source>
        <dbReference type="Proteomes" id="UP001163321"/>
    </source>
</evidence>
<keyword evidence="2" id="KW-1185">Reference proteome</keyword>
<reference evidence="1 2" key="1">
    <citation type="journal article" date="2022" name="bioRxiv">
        <title>The genome of the oomycete Peronosclerospora sorghi, a cosmopolitan pathogen of maize and sorghum, is inflated with dispersed pseudogenes.</title>
        <authorList>
            <person name="Fletcher K."/>
            <person name="Martin F."/>
            <person name="Isakeit T."/>
            <person name="Cavanaugh K."/>
            <person name="Magill C."/>
            <person name="Michelmore R."/>
        </authorList>
    </citation>
    <scope>NUCLEOTIDE SEQUENCE [LARGE SCALE GENOMIC DNA]</scope>
    <source>
        <strain evidence="1">P6</strain>
    </source>
</reference>
<organism evidence="1 2">
    <name type="scientific">Peronosclerospora sorghi</name>
    <dbReference type="NCBI Taxonomy" id="230839"/>
    <lineage>
        <taxon>Eukaryota</taxon>
        <taxon>Sar</taxon>
        <taxon>Stramenopiles</taxon>
        <taxon>Oomycota</taxon>
        <taxon>Peronosporomycetes</taxon>
        <taxon>Peronosporales</taxon>
        <taxon>Peronosporaceae</taxon>
        <taxon>Peronosclerospora</taxon>
    </lineage>
</organism>
<comment type="caution">
    <text evidence="1">The sequence shown here is derived from an EMBL/GenBank/DDBJ whole genome shotgun (WGS) entry which is preliminary data.</text>
</comment>
<dbReference type="Proteomes" id="UP001163321">
    <property type="component" value="Chromosome 8"/>
</dbReference>
<proteinExistence type="predicted"/>
<evidence type="ECO:0000313" key="1">
    <source>
        <dbReference type="EMBL" id="KAI9908322.1"/>
    </source>
</evidence>
<dbReference type="EMBL" id="CM047587">
    <property type="protein sequence ID" value="KAI9908322.1"/>
    <property type="molecule type" value="Genomic_DNA"/>
</dbReference>
<accession>A0ACC0VQ39</accession>
<gene>
    <name evidence="1" type="ORF">PsorP6_003749</name>
</gene>
<sequence>MECTIKLTIGDGDDWHAAVSYSHMELVKFRLANGAKLYSDVIVDRGSDGVDRIGDNDMDTPLHRFETLECAHGADLNTRNAEGHTPYDVAIEDNIDELKTFYNSVGVEKFDTTSEESDEAFPQDVHMEG</sequence>
<protein>
    <submittedName>
        <fullName evidence="1">Uncharacterized protein</fullName>
    </submittedName>
</protein>
<name>A0ACC0VQ39_9STRA</name>